<feature type="domain" description="Plastocyanin-like" evidence="7">
    <location>
        <begin position="183"/>
        <end position="368"/>
    </location>
</feature>
<dbReference type="SUPFAM" id="SSF49503">
    <property type="entry name" value="Cupredoxins"/>
    <property type="match status" value="3"/>
</dbReference>
<dbReference type="Pfam" id="PF07732">
    <property type="entry name" value="Cu-oxidase_3"/>
    <property type="match status" value="1"/>
</dbReference>
<dbReference type="PANTHER" id="PTHR11709">
    <property type="entry name" value="MULTI-COPPER OXIDASE"/>
    <property type="match status" value="1"/>
</dbReference>
<reference evidence="11" key="1">
    <citation type="journal article" date="2020" name="Stud. Mycol.">
        <title>101 Dothideomycetes genomes: A test case for predicting lifestyles and emergence of pathogens.</title>
        <authorList>
            <person name="Haridas S."/>
            <person name="Albert R."/>
            <person name="Binder M."/>
            <person name="Bloem J."/>
            <person name="LaButti K."/>
            <person name="Salamov A."/>
            <person name="Andreopoulos B."/>
            <person name="Baker S."/>
            <person name="Barry K."/>
            <person name="Bills G."/>
            <person name="Bluhm B."/>
            <person name="Cannon C."/>
            <person name="Castanera R."/>
            <person name="Culley D."/>
            <person name="Daum C."/>
            <person name="Ezra D."/>
            <person name="Gonzalez J."/>
            <person name="Henrissat B."/>
            <person name="Kuo A."/>
            <person name="Liang C."/>
            <person name="Lipzen A."/>
            <person name="Lutzoni F."/>
            <person name="Magnuson J."/>
            <person name="Mondo S."/>
            <person name="Nolan M."/>
            <person name="Ohm R."/>
            <person name="Pangilinan J."/>
            <person name="Park H.-J."/>
            <person name="Ramirez L."/>
            <person name="Alfaro M."/>
            <person name="Sun H."/>
            <person name="Tritt A."/>
            <person name="Yoshinaga Y."/>
            <person name="Zwiers L.-H."/>
            <person name="Turgeon B."/>
            <person name="Goodwin S."/>
            <person name="Spatafora J."/>
            <person name="Crous P."/>
            <person name="Grigoriev I."/>
        </authorList>
    </citation>
    <scope>NUCLEOTIDE SEQUENCE [LARGE SCALE GENOMIC DNA]</scope>
    <source>
        <strain evidence="11">CECT 20119</strain>
    </source>
</reference>
<dbReference type="PROSITE" id="PS00080">
    <property type="entry name" value="MULTICOPPER_OXIDASE2"/>
    <property type="match status" value="1"/>
</dbReference>
<dbReference type="PROSITE" id="PS00079">
    <property type="entry name" value="MULTICOPPER_OXIDASE1"/>
    <property type="match status" value="2"/>
</dbReference>
<evidence type="ECO:0000256" key="1">
    <source>
        <dbReference type="ARBA" id="ARBA00010609"/>
    </source>
</evidence>
<dbReference type="InterPro" id="IPR008972">
    <property type="entry name" value="Cupredoxin"/>
</dbReference>
<evidence type="ECO:0000256" key="3">
    <source>
        <dbReference type="ARBA" id="ARBA00022729"/>
    </source>
</evidence>
<dbReference type="Gene3D" id="2.60.40.420">
    <property type="entry name" value="Cupredoxins - blue copper proteins"/>
    <property type="match status" value="3"/>
</dbReference>
<dbReference type="InterPro" id="IPR011706">
    <property type="entry name" value="Cu-oxidase_C"/>
</dbReference>
<name>A0A6A6G1B3_9PEZI</name>
<feature type="domain" description="Plastocyanin-like" evidence="8">
    <location>
        <begin position="468"/>
        <end position="595"/>
    </location>
</feature>
<dbReference type="OrthoDB" id="2121828at2759"/>
<dbReference type="GO" id="GO:0005507">
    <property type="term" value="F:copper ion binding"/>
    <property type="evidence" value="ECO:0007669"/>
    <property type="project" value="InterPro"/>
</dbReference>
<evidence type="ECO:0000256" key="6">
    <source>
        <dbReference type="ARBA" id="ARBA00023180"/>
    </source>
</evidence>
<dbReference type="InterPro" id="IPR033138">
    <property type="entry name" value="Cu_oxidase_CS"/>
</dbReference>
<keyword evidence="4" id="KW-0560">Oxidoreductase</keyword>
<accession>A0A6A6G1B3</accession>
<dbReference type="FunFam" id="2.60.40.420:FF:000036">
    <property type="entry name" value="L-ascorbate oxidase"/>
    <property type="match status" value="1"/>
</dbReference>
<gene>
    <name evidence="10" type="ORF">BDZ85DRAFT_43111</name>
</gene>
<dbReference type="InterPro" id="IPR002355">
    <property type="entry name" value="Cu_oxidase_Cu_BS"/>
</dbReference>
<evidence type="ECO:0000313" key="10">
    <source>
        <dbReference type="EMBL" id="KAF2219505.1"/>
    </source>
</evidence>
<dbReference type="PANTHER" id="PTHR11709:SF488">
    <property type="entry name" value="LACCASE-RELATED"/>
    <property type="match status" value="1"/>
</dbReference>
<evidence type="ECO:0000259" key="7">
    <source>
        <dbReference type="Pfam" id="PF00394"/>
    </source>
</evidence>
<dbReference type="InterPro" id="IPR011707">
    <property type="entry name" value="Cu-oxidase-like_N"/>
</dbReference>
<evidence type="ECO:0000256" key="5">
    <source>
        <dbReference type="ARBA" id="ARBA00023008"/>
    </source>
</evidence>
<keyword evidence="3" id="KW-0732">Signal</keyword>
<evidence type="ECO:0000259" key="9">
    <source>
        <dbReference type="Pfam" id="PF07732"/>
    </source>
</evidence>
<protein>
    <submittedName>
        <fullName evidence="10">Cupredoxin</fullName>
    </submittedName>
</protein>
<feature type="domain" description="Plastocyanin-like" evidence="9">
    <location>
        <begin position="40"/>
        <end position="155"/>
    </location>
</feature>
<dbReference type="InterPro" id="IPR045087">
    <property type="entry name" value="Cu-oxidase_fam"/>
</dbReference>
<keyword evidence="5" id="KW-0186">Copper</keyword>
<dbReference type="InterPro" id="IPR001117">
    <property type="entry name" value="Cu-oxidase_2nd"/>
</dbReference>
<evidence type="ECO:0000259" key="8">
    <source>
        <dbReference type="Pfam" id="PF07731"/>
    </source>
</evidence>
<dbReference type="EMBL" id="ML992516">
    <property type="protein sequence ID" value="KAF2219505.1"/>
    <property type="molecule type" value="Genomic_DNA"/>
</dbReference>
<dbReference type="Pfam" id="PF00394">
    <property type="entry name" value="Cu-oxidase"/>
    <property type="match status" value="1"/>
</dbReference>
<dbReference type="GO" id="GO:0016491">
    <property type="term" value="F:oxidoreductase activity"/>
    <property type="evidence" value="ECO:0007669"/>
    <property type="project" value="UniProtKB-KW"/>
</dbReference>
<evidence type="ECO:0000313" key="11">
    <source>
        <dbReference type="Proteomes" id="UP000799538"/>
    </source>
</evidence>
<dbReference type="Proteomes" id="UP000799538">
    <property type="component" value="Unassembled WGS sequence"/>
</dbReference>
<dbReference type="CDD" id="cd13850">
    <property type="entry name" value="CuRO_1_Abr2_like"/>
    <property type="match status" value="1"/>
</dbReference>
<evidence type="ECO:0000256" key="4">
    <source>
        <dbReference type="ARBA" id="ARBA00023002"/>
    </source>
</evidence>
<sequence length="641" mass="71378">MVNLIRAAAALCCSIGVFKDTLNCAHTEEAPKLVRFEIAVAKGQINPTGAGFREAILTNGSMPGPQLVVNQGDTVEFLVHNYMDEETAVHFHGITQKKTPWADGVPGVSQPLIKPGASYLYTWVADESGVYFYHSHNRGQIMDGLYGAIIVHAPQSTDRPFHYVSYEPSDWIPMRKAEKKVIPMMVSDWSQMTFKQFFETEREANIDFTCVDAILINGAGSQYCLDKAELDSFTNPLVVPILKAAGYDGITAKGCVPPVQLFQGNYTLHLDNLPDTAYNKCIGGVGGKGNFTVDVHSGEKWAALTFINPGGLYPLRVSIDNHPLHVYAVDSQYTYPQIVDQITVNNGNRISVFVKLDQEVGSYTIRVANDLLGQVLGGFGQLVYNGVREPVEDAKAMIDYAGRPLDPRIRRFDQAVARPYPPKPPATKADRTRKFTIRKLPQPYGAYQWTLSGHQGYNHSSEALDPPMLFRKPNTIEETELVLKTKTGEWVDLIFEIEGPFAQGHPLHKHGNKAYIIGSGKGSFPWKDVAEAEKHLPPGTFNWIDPPLRDSFDTLEGVGYNTWLALRYKVDAPGAWLMHCHVQSHLTGGMGITILDGIDEWHNLDIPLSYKEWNGFTVPQFAKVDEAQHFGRLQKFISDDR</sequence>
<evidence type="ECO:0000256" key="2">
    <source>
        <dbReference type="ARBA" id="ARBA00022723"/>
    </source>
</evidence>
<proteinExistence type="inferred from homology"/>
<dbReference type="Pfam" id="PF07731">
    <property type="entry name" value="Cu-oxidase_2"/>
    <property type="match status" value="1"/>
</dbReference>
<keyword evidence="6" id="KW-0325">Glycoprotein</keyword>
<dbReference type="AlphaFoldDB" id="A0A6A6G1B3"/>
<organism evidence="10 11">
    <name type="scientific">Elsinoe ampelina</name>
    <dbReference type="NCBI Taxonomy" id="302913"/>
    <lineage>
        <taxon>Eukaryota</taxon>
        <taxon>Fungi</taxon>
        <taxon>Dikarya</taxon>
        <taxon>Ascomycota</taxon>
        <taxon>Pezizomycotina</taxon>
        <taxon>Dothideomycetes</taxon>
        <taxon>Dothideomycetidae</taxon>
        <taxon>Myriangiales</taxon>
        <taxon>Elsinoaceae</taxon>
        <taxon>Elsinoe</taxon>
    </lineage>
</organism>
<dbReference type="CDD" id="cd13898">
    <property type="entry name" value="CuRO_3_Abr2_like"/>
    <property type="match status" value="1"/>
</dbReference>
<comment type="similarity">
    <text evidence="1">Belongs to the multicopper oxidase family.</text>
</comment>
<keyword evidence="11" id="KW-1185">Reference proteome</keyword>
<keyword evidence="2" id="KW-0479">Metal-binding</keyword>